<evidence type="ECO:0000256" key="1">
    <source>
        <dbReference type="SAM" id="SignalP"/>
    </source>
</evidence>
<evidence type="ECO:0000313" key="2">
    <source>
        <dbReference type="EMBL" id="GLF94253.1"/>
    </source>
</evidence>
<gene>
    <name evidence="2" type="ORF">SYYSPA8_08170</name>
</gene>
<organism evidence="2 3">
    <name type="scientific">Streptomyces yaizuensis</name>
    <dbReference type="NCBI Taxonomy" id="2989713"/>
    <lineage>
        <taxon>Bacteria</taxon>
        <taxon>Bacillati</taxon>
        <taxon>Actinomycetota</taxon>
        <taxon>Actinomycetes</taxon>
        <taxon>Kitasatosporales</taxon>
        <taxon>Streptomycetaceae</taxon>
        <taxon>Streptomyces</taxon>
    </lineage>
</organism>
<proteinExistence type="predicted"/>
<feature type="chain" id="PRO_5046221016" evidence="1">
    <location>
        <begin position="29"/>
        <end position="140"/>
    </location>
</feature>
<feature type="signal peptide" evidence="1">
    <location>
        <begin position="1"/>
        <end position="28"/>
    </location>
</feature>
<protein>
    <submittedName>
        <fullName evidence="2">ATP-binding protein</fullName>
    </submittedName>
</protein>
<dbReference type="GO" id="GO:0005524">
    <property type="term" value="F:ATP binding"/>
    <property type="evidence" value="ECO:0007669"/>
    <property type="project" value="UniProtKB-KW"/>
</dbReference>
<dbReference type="Proteomes" id="UP001291653">
    <property type="component" value="Unassembled WGS sequence"/>
</dbReference>
<evidence type="ECO:0000313" key="3">
    <source>
        <dbReference type="Proteomes" id="UP001291653"/>
    </source>
</evidence>
<comment type="caution">
    <text evidence="2">The sequence shown here is derived from an EMBL/GenBank/DDBJ whole genome shotgun (WGS) entry which is preliminary data.</text>
</comment>
<keyword evidence="1" id="KW-0732">Signal</keyword>
<keyword evidence="3" id="KW-1185">Reference proteome</keyword>
<sequence length="140" mass="13247">MKQSAARTLGVAALGAAFAAAAAGTAVAAPAPTPAPSLEEVTSLDAVTSAVPVQKVVSKLPAGAPQTLAGAQASTQGALVESASTVPATLGTAATRAVAPGAPQEVLGSLLGGLPVGELGKLAPAPLNLTPQLNASSQPL</sequence>
<dbReference type="RefSeq" id="WP_323446359.1">
    <property type="nucleotide sequence ID" value="NZ_BSBI01000003.1"/>
</dbReference>
<name>A0ABQ5NVS1_9ACTN</name>
<reference evidence="2 3" key="1">
    <citation type="submission" date="2022-10" db="EMBL/GenBank/DDBJ databases">
        <title>Draft genome sequence of Streptomyces sp. YSPA8.</title>
        <authorList>
            <person name="Moriuchi R."/>
            <person name="Dohra H."/>
            <person name="Yamamura H."/>
            <person name="Kodani S."/>
        </authorList>
    </citation>
    <scope>NUCLEOTIDE SEQUENCE [LARGE SCALE GENOMIC DNA]</scope>
    <source>
        <strain evidence="2 3">YSPA8</strain>
    </source>
</reference>
<dbReference type="EMBL" id="BSBI01000003">
    <property type="protein sequence ID" value="GLF94253.1"/>
    <property type="molecule type" value="Genomic_DNA"/>
</dbReference>
<accession>A0ABQ5NVS1</accession>
<keyword evidence="2" id="KW-0067">ATP-binding</keyword>
<keyword evidence="2" id="KW-0547">Nucleotide-binding</keyword>